<dbReference type="InterPro" id="IPR005225">
    <property type="entry name" value="Small_GTP-bd"/>
</dbReference>
<dbReference type="EC" id="3.6.5.2" evidence="2"/>
<dbReference type="RefSeq" id="XP_030843955.1">
    <property type="nucleotide sequence ID" value="XM_030988095.1"/>
</dbReference>
<dbReference type="OrthoDB" id="18798at2759"/>
<dbReference type="GO" id="GO:0005525">
    <property type="term" value="F:GTP binding"/>
    <property type="evidence" value="ECO:0007669"/>
    <property type="project" value="InterPro"/>
</dbReference>
<proteinExistence type="inferred from homology"/>
<dbReference type="SUPFAM" id="SSF52540">
    <property type="entry name" value="P-loop containing nucleoside triphosphate hydrolases"/>
    <property type="match status" value="1"/>
</dbReference>
<reference evidence="6" key="1">
    <citation type="submission" date="2015-02" db="EMBL/GenBank/DDBJ databases">
        <title>Genome sequencing for Strongylocentrotus purpuratus.</title>
        <authorList>
            <person name="Murali S."/>
            <person name="Liu Y."/>
            <person name="Vee V."/>
            <person name="English A."/>
            <person name="Wang M."/>
            <person name="Skinner E."/>
            <person name="Han Y."/>
            <person name="Muzny D.M."/>
            <person name="Worley K.C."/>
            <person name="Gibbs R.A."/>
        </authorList>
    </citation>
    <scope>NUCLEOTIDE SEQUENCE</scope>
</reference>
<dbReference type="PRINTS" id="PR00449">
    <property type="entry name" value="RASTRNSFRMNG"/>
</dbReference>
<dbReference type="KEGG" id="spu:752215"/>
<evidence type="ECO:0000313" key="6">
    <source>
        <dbReference type="Proteomes" id="UP000007110"/>
    </source>
</evidence>
<dbReference type="InterPro" id="IPR051065">
    <property type="entry name" value="Ras-related_GTPase"/>
</dbReference>
<dbReference type="OMA" id="KEVEPQH"/>
<evidence type="ECO:0000256" key="3">
    <source>
        <dbReference type="ARBA" id="ARBA00022801"/>
    </source>
</evidence>
<dbReference type="SMART" id="SM00174">
    <property type="entry name" value="RHO"/>
    <property type="match status" value="1"/>
</dbReference>
<dbReference type="AlphaFoldDB" id="A0A7M7P143"/>
<dbReference type="InParanoid" id="A0A7M7P143"/>
<dbReference type="Gene3D" id="3.40.50.300">
    <property type="entry name" value="P-loop containing nucleotide triphosphate hydrolases"/>
    <property type="match status" value="1"/>
</dbReference>
<dbReference type="PANTHER" id="PTHR45704">
    <property type="entry name" value="RAS-LIKE FAMILY MEMBER 11"/>
    <property type="match status" value="1"/>
</dbReference>
<keyword evidence="3" id="KW-0378">Hydrolase</keyword>
<dbReference type="Pfam" id="PF00071">
    <property type="entry name" value="Ras"/>
    <property type="match status" value="1"/>
</dbReference>
<evidence type="ECO:0000256" key="4">
    <source>
        <dbReference type="ARBA" id="ARBA00048098"/>
    </source>
</evidence>
<dbReference type="InterPro" id="IPR001806">
    <property type="entry name" value="Small_GTPase"/>
</dbReference>
<comment type="catalytic activity">
    <reaction evidence="4">
        <text>GTP + H2O = GDP + phosphate + H(+)</text>
        <dbReference type="Rhea" id="RHEA:19669"/>
        <dbReference type="ChEBI" id="CHEBI:15377"/>
        <dbReference type="ChEBI" id="CHEBI:15378"/>
        <dbReference type="ChEBI" id="CHEBI:37565"/>
        <dbReference type="ChEBI" id="CHEBI:43474"/>
        <dbReference type="ChEBI" id="CHEBI:58189"/>
        <dbReference type="EC" id="3.6.5.2"/>
    </reaction>
</comment>
<dbReference type="GO" id="GO:0003925">
    <property type="term" value="F:G protein activity"/>
    <property type="evidence" value="ECO:0007669"/>
    <property type="project" value="UniProtKB-EC"/>
</dbReference>
<dbReference type="GeneID" id="752215"/>
<dbReference type="Proteomes" id="UP000007110">
    <property type="component" value="Unassembled WGS sequence"/>
</dbReference>
<dbReference type="SMART" id="SM00175">
    <property type="entry name" value="RAB"/>
    <property type="match status" value="1"/>
</dbReference>
<organism evidence="5 6">
    <name type="scientific">Strongylocentrotus purpuratus</name>
    <name type="common">Purple sea urchin</name>
    <dbReference type="NCBI Taxonomy" id="7668"/>
    <lineage>
        <taxon>Eukaryota</taxon>
        <taxon>Metazoa</taxon>
        <taxon>Echinodermata</taxon>
        <taxon>Eleutherozoa</taxon>
        <taxon>Echinozoa</taxon>
        <taxon>Echinoidea</taxon>
        <taxon>Euechinoidea</taxon>
        <taxon>Echinacea</taxon>
        <taxon>Camarodonta</taxon>
        <taxon>Echinidea</taxon>
        <taxon>Strongylocentrotidae</taxon>
        <taxon>Strongylocentrotus</taxon>
    </lineage>
</organism>
<evidence type="ECO:0000256" key="1">
    <source>
        <dbReference type="ARBA" id="ARBA00008344"/>
    </source>
</evidence>
<reference evidence="5" key="2">
    <citation type="submission" date="2021-01" db="UniProtKB">
        <authorList>
            <consortium name="EnsemblMetazoa"/>
        </authorList>
    </citation>
    <scope>IDENTIFICATION</scope>
</reference>
<dbReference type="SMART" id="SM00173">
    <property type="entry name" value="RAS"/>
    <property type="match status" value="1"/>
</dbReference>
<dbReference type="PROSITE" id="PS51419">
    <property type="entry name" value="RAB"/>
    <property type="match status" value="1"/>
</dbReference>
<comment type="similarity">
    <text evidence="1">Belongs to the small GTPase superfamily. Ras family.</text>
</comment>
<dbReference type="EnsemblMetazoa" id="XM_030988095">
    <property type="protein sequence ID" value="XP_030843955"/>
    <property type="gene ID" value="LOC752215"/>
</dbReference>
<evidence type="ECO:0000313" key="5">
    <source>
        <dbReference type="EnsemblMetazoa" id="XP_030843955"/>
    </source>
</evidence>
<accession>A0A7M7P143</accession>
<dbReference type="InterPro" id="IPR027417">
    <property type="entry name" value="P-loop_NTPase"/>
</dbReference>
<dbReference type="NCBIfam" id="TIGR00231">
    <property type="entry name" value="small_GTP"/>
    <property type="match status" value="1"/>
</dbReference>
<dbReference type="PROSITE" id="PS51421">
    <property type="entry name" value="RAS"/>
    <property type="match status" value="1"/>
</dbReference>
<keyword evidence="6" id="KW-1185">Reference proteome</keyword>
<protein>
    <recommendedName>
        <fullName evidence="2">small monomeric GTPase</fullName>
        <ecNumber evidence="2">3.6.5.2</ecNumber>
    </recommendedName>
</protein>
<evidence type="ECO:0000256" key="2">
    <source>
        <dbReference type="ARBA" id="ARBA00011984"/>
    </source>
</evidence>
<name>A0A7M7P143_STRPU</name>
<sequence>MTGSTKQSPVKMQRDIRFTVLGQRGVGKSALVVRYLTHRYIGDYDPDLESVYSQPTRIDDQSITLHVLDTAGDFDFESQTRVEQMRSTDAFVLVFSVTDRSSFIYLHKLKRFIFKSRRDLDKVPTLILGNKADLCHLRKITKQEGAQLAKDYGSTYCEMSASEGYVPIVDAFHDLYREFYRAEKRAKVRKITSRLQLRQTIKNFTDRHLYRSRTNTL</sequence>